<dbReference type="SUPFAM" id="SSF53098">
    <property type="entry name" value="Ribonuclease H-like"/>
    <property type="match status" value="1"/>
</dbReference>
<feature type="non-terminal residue" evidence="3">
    <location>
        <position position="1"/>
    </location>
</feature>
<dbReference type="AlphaFoldDB" id="A0A2J6SG11"/>
<dbReference type="Pfam" id="PF05699">
    <property type="entry name" value="Dimer_Tnp_hAT"/>
    <property type="match status" value="1"/>
</dbReference>
<dbReference type="Proteomes" id="UP000235371">
    <property type="component" value="Unassembled WGS sequence"/>
</dbReference>
<sequence length="100" mass="11542">LDYWKSNAARFPVLALIARKYLGIPASSVASKRFFSQGALIMSKLRNRLNKSTFEIISCLKSWGLFQDELEEAKKEEKRSEKKEKNQDSGKDNQFIIIEN</sequence>
<dbReference type="PANTHER" id="PTHR23272:SF184">
    <property type="entry name" value="OS03G0311250 PROTEIN"/>
    <property type="match status" value="1"/>
</dbReference>
<protein>
    <recommendedName>
        <fullName evidence="2">HAT C-terminal dimerisation domain-containing protein</fullName>
    </recommendedName>
</protein>
<dbReference type="PANTHER" id="PTHR23272">
    <property type="entry name" value="BED FINGER-RELATED"/>
    <property type="match status" value="1"/>
</dbReference>
<dbReference type="GeneID" id="36596330"/>
<organism evidence="3 4">
    <name type="scientific">Hyaloscypha bicolor E</name>
    <dbReference type="NCBI Taxonomy" id="1095630"/>
    <lineage>
        <taxon>Eukaryota</taxon>
        <taxon>Fungi</taxon>
        <taxon>Dikarya</taxon>
        <taxon>Ascomycota</taxon>
        <taxon>Pezizomycotina</taxon>
        <taxon>Leotiomycetes</taxon>
        <taxon>Helotiales</taxon>
        <taxon>Hyaloscyphaceae</taxon>
        <taxon>Hyaloscypha</taxon>
        <taxon>Hyaloscypha bicolor</taxon>
    </lineage>
</organism>
<reference evidence="3 4" key="1">
    <citation type="submission" date="2016-04" db="EMBL/GenBank/DDBJ databases">
        <title>A degradative enzymes factory behind the ericoid mycorrhizal symbiosis.</title>
        <authorList>
            <consortium name="DOE Joint Genome Institute"/>
            <person name="Martino E."/>
            <person name="Morin E."/>
            <person name="Grelet G."/>
            <person name="Kuo A."/>
            <person name="Kohler A."/>
            <person name="Daghino S."/>
            <person name="Barry K."/>
            <person name="Choi C."/>
            <person name="Cichocki N."/>
            <person name="Clum A."/>
            <person name="Copeland A."/>
            <person name="Hainaut M."/>
            <person name="Haridas S."/>
            <person name="Labutti K."/>
            <person name="Lindquist E."/>
            <person name="Lipzen A."/>
            <person name="Khouja H.-R."/>
            <person name="Murat C."/>
            <person name="Ohm R."/>
            <person name="Olson A."/>
            <person name="Spatafora J."/>
            <person name="Veneault-Fourrey C."/>
            <person name="Henrissat B."/>
            <person name="Grigoriev I."/>
            <person name="Martin F."/>
            <person name="Perotto S."/>
        </authorList>
    </citation>
    <scope>NUCLEOTIDE SEQUENCE [LARGE SCALE GENOMIC DNA]</scope>
    <source>
        <strain evidence="3 4">E</strain>
    </source>
</reference>
<dbReference type="InterPro" id="IPR012337">
    <property type="entry name" value="RNaseH-like_sf"/>
</dbReference>
<dbReference type="InterPro" id="IPR008906">
    <property type="entry name" value="HATC_C_dom"/>
</dbReference>
<gene>
    <name evidence="3" type="ORF">K444DRAFT_711585</name>
</gene>
<feature type="region of interest" description="Disordered" evidence="1">
    <location>
        <begin position="74"/>
        <end position="100"/>
    </location>
</feature>
<feature type="domain" description="HAT C-terminal dimerisation" evidence="2">
    <location>
        <begin position="1"/>
        <end position="63"/>
    </location>
</feature>
<dbReference type="GO" id="GO:0046983">
    <property type="term" value="F:protein dimerization activity"/>
    <property type="evidence" value="ECO:0007669"/>
    <property type="project" value="InterPro"/>
</dbReference>
<dbReference type="EMBL" id="KZ613919">
    <property type="protein sequence ID" value="PMD49712.1"/>
    <property type="molecule type" value="Genomic_DNA"/>
</dbReference>
<name>A0A2J6SG11_9HELO</name>
<feature type="compositionally biased region" description="Basic and acidic residues" evidence="1">
    <location>
        <begin position="74"/>
        <end position="91"/>
    </location>
</feature>
<keyword evidence="4" id="KW-1185">Reference proteome</keyword>
<evidence type="ECO:0000313" key="3">
    <source>
        <dbReference type="EMBL" id="PMD49712.1"/>
    </source>
</evidence>
<proteinExistence type="predicted"/>
<dbReference type="InParanoid" id="A0A2J6SG11"/>
<dbReference type="RefSeq" id="XP_024726616.1">
    <property type="nucleotide sequence ID" value="XM_024888254.1"/>
</dbReference>
<evidence type="ECO:0000313" key="4">
    <source>
        <dbReference type="Proteomes" id="UP000235371"/>
    </source>
</evidence>
<dbReference type="OrthoDB" id="3560146at2759"/>
<accession>A0A2J6SG11</accession>
<evidence type="ECO:0000256" key="1">
    <source>
        <dbReference type="SAM" id="MobiDB-lite"/>
    </source>
</evidence>
<evidence type="ECO:0000259" key="2">
    <source>
        <dbReference type="Pfam" id="PF05699"/>
    </source>
</evidence>